<dbReference type="InterPro" id="IPR050109">
    <property type="entry name" value="HTH-type_TetR-like_transc_reg"/>
</dbReference>
<gene>
    <name evidence="6" type="ORF">K0O64_02810</name>
</gene>
<dbReference type="InterPro" id="IPR001647">
    <property type="entry name" value="HTH_TetR"/>
</dbReference>
<name>A0ABX8VP18_9MYCO</name>
<dbReference type="PANTHER" id="PTHR30055:SF234">
    <property type="entry name" value="HTH-TYPE TRANSCRIPTIONAL REGULATOR BETI"/>
    <property type="match status" value="1"/>
</dbReference>
<feature type="DNA-binding region" description="H-T-H motif" evidence="4">
    <location>
        <begin position="35"/>
        <end position="54"/>
    </location>
</feature>
<evidence type="ECO:0000256" key="4">
    <source>
        <dbReference type="PROSITE-ProRule" id="PRU00335"/>
    </source>
</evidence>
<organism evidence="6 7">
    <name type="scientific">Mycolicibacterium pallens</name>
    <dbReference type="NCBI Taxonomy" id="370524"/>
    <lineage>
        <taxon>Bacteria</taxon>
        <taxon>Bacillati</taxon>
        <taxon>Actinomycetota</taxon>
        <taxon>Actinomycetes</taxon>
        <taxon>Mycobacteriales</taxon>
        <taxon>Mycobacteriaceae</taxon>
        <taxon>Mycolicibacterium</taxon>
    </lineage>
</organism>
<dbReference type="Proteomes" id="UP000825367">
    <property type="component" value="Chromosome"/>
</dbReference>
<evidence type="ECO:0000256" key="1">
    <source>
        <dbReference type="ARBA" id="ARBA00023015"/>
    </source>
</evidence>
<accession>A0ABX8VP18</accession>
<dbReference type="InterPro" id="IPR025996">
    <property type="entry name" value="MT1864/Rv1816-like_C"/>
</dbReference>
<dbReference type="SUPFAM" id="SSF46689">
    <property type="entry name" value="Homeodomain-like"/>
    <property type="match status" value="1"/>
</dbReference>
<dbReference type="InterPro" id="IPR036271">
    <property type="entry name" value="Tet_transcr_reg_TetR-rel_C_sf"/>
</dbReference>
<dbReference type="EMBL" id="CP080333">
    <property type="protein sequence ID" value="QYL17525.1"/>
    <property type="molecule type" value="Genomic_DNA"/>
</dbReference>
<dbReference type="PANTHER" id="PTHR30055">
    <property type="entry name" value="HTH-TYPE TRANSCRIPTIONAL REGULATOR RUTR"/>
    <property type="match status" value="1"/>
</dbReference>
<evidence type="ECO:0000313" key="7">
    <source>
        <dbReference type="Proteomes" id="UP000825367"/>
    </source>
</evidence>
<keyword evidence="2 4" id="KW-0238">DNA-binding</keyword>
<keyword evidence="7" id="KW-1185">Reference proteome</keyword>
<evidence type="ECO:0000256" key="2">
    <source>
        <dbReference type="ARBA" id="ARBA00023125"/>
    </source>
</evidence>
<evidence type="ECO:0000313" key="6">
    <source>
        <dbReference type="EMBL" id="QYL17525.1"/>
    </source>
</evidence>
<feature type="domain" description="HTH tetR-type" evidence="5">
    <location>
        <begin position="12"/>
        <end position="72"/>
    </location>
</feature>
<dbReference type="InterPro" id="IPR009057">
    <property type="entry name" value="Homeodomain-like_sf"/>
</dbReference>
<evidence type="ECO:0000259" key="5">
    <source>
        <dbReference type="PROSITE" id="PS50977"/>
    </source>
</evidence>
<reference evidence="6 7" key="1">
    <citation type="submission" date="2021-07" db="EMBL/GenBank/DDBJ databases">
        <title>Whole genome sequencing of non-tuberculosis mycobacteria type-strains.</title>
        <authorList>
            <person name="Igarashi Y."/>
            <person name="Osugi A."/>
            <person name="Mitarai S."/>
        </authorList>
    </citation>
    <scope>NUCLEOTIDE SEQUENCE [LARGE SCALE GENOMIC DNA]</scope>
    <source>
        <strain evidence="6 7">JCM 16370</strain>
    </source>
</reference>
<keyword evidence="3" id="KW-0804">Transcription</keyword>
<protein>
    <submittedName>
        <fullName evidence="6">TetR/AcrR family transcriptional regulator</fullName>
    </submittedName>
</protein>
<evidence type="ECO:0000256" key="3">
    <source>
        <dbReference type="ARBA" id="ARBA00023163"/>
    </source>
</evidence>
<dbReference type="RefSeq" id="WP_220046027.1">
    <property type="nucleotide sequence ID" value="NZ_BAAAVX010000004.1"/>
</dbReference>
<dbReference type="Pfam" id="PF13305">
    <property type="entry name" value="TetR_C_33"/>
    <property type="match status" value="1"/>
</dbReference>
<proteinExistence type="predicted"/>
<dbReference type="PROSITE" id="PS50977">
    <property type="entry name" value="HTH_TETR_2"/>
    <property type="match status" value="1"/>
</dbReference>
<keyword evidence="1" id="KW-0805">Transcription regulation</keyword>
<dbReference type="SUPFAM" id="SSF48498">
    <property type="entry name" value="Tetracyclin repressor-like, C-terminal domain"/>
    <property type="match status" value="1"/>
</dbReference>
<sequence length="194" mass="21621">MAIDDRRERERAARRRLIVATARKIAEAEGWDAVTTRRLSTEIEYSQPVLYKHFSGMDHVAAAVALDGFGELADVTRRARSDATTARESLARTARAYLDFARDNPAVYDAMFVRATPLKFATDDTPTQLEEAFAGLRDVVGDIAGDRDADTLTEVFWASLHGLVTLSRAGRLRPDHDAERVRLLVDEFTDQPNG</sequence>
<dbReference type="Pfam" id="PF00440">
    <property type="entry name" value="TetR_N"/>
    <property type="match status" value="1"/>
</dbReference>
<dbReference type="Gene3D" id="1.10.357.10">
    <property type="entry name" value="Tetracycline Repressor, domain 2"/>
    <property type="match status" value="1"/>
</dbReference>